<evidence type="ECO:0000313" key="6">
    <source>
        <dbReference type="Proteomes" id="UP000018817"/>
    </source>
</evidence>
<dbReference type="Pfam" id="PF13843">
    <property type="entry name" value="DDE_Tnp_1_7"/>
    <property type="match status" value="1"/>
</dbReference>
<name>W2PKJ3_PHYN3</name>
<accession>W2PKJ3</accession>
<evidence type="ECO:0008006" key="7">
    <source>
        <dbReference type="Google" id="ProtNLM"/>
    </source>
</evidence>
<dbReference type="GeneID" id="20192854"/>
<dbReference type="RefSeq" id="XP_008914231.1">
    <property type="nucleotide sequence ID" value="XM_008915983.1"/>
</dbReference>
<dbReference type="EMBL" id="KI669637">
    <property type="protein sequence ID" value="ETN00560.1"/>
    <property type="molecule type" value="Genomic_DNA"/>
</dbReference>
<feature type="region of interest" description="Disordered" evidence="2">
    <location>
        <begin position="701"/>
        <end position="778"/>
    </location>
</feature>
<feature type="compositionally biased region" description="Low complexity" evidence="2">
    <location>
        <begin position="162"/>
        <end position="174"/>
    </location>
</feature>
<feature type="compositionally biased region" description="Basic and acidic residues" evidence="2">
    <location>
        <begin position="768"/>
        <end position="778"/>
    </location>
</feature>
<evidence type="ECO:0000256" key="2">
    <source>
        <dbReference type="SAM" id="MobiDB-lite"/>
    </source>
</evidence>
<dbReference type="VEuPathDB" id="FungiDB:PPTG_24255"/>
<keyword evidence="1" id="KW-0175">Coiled coil</keyword>
<dbReference type="Pfam" id="PF14303">
    <property type="entry name" value="NAM-associated"/>
    <property type="match status" value="1"/>
</dbReference>
<reference evidence="5 6" key="2">
    <citation type="submission" date="2013-11" db="EMBL/GenBank/DDBJ databases">
        <title>The Genome Sequence of Phytophthora parasitica INRA-310.</title>
        <authorList>
            <consortium name="The Broad Institute Genomics Platform"/>
            <person name="Russ C."/>
            <person name="Tyler B."/>
            <person name="Panabieres F."/>
            <person name="Shan W."/>
            <person name="Tripathy S."/>
            <person name="Grunwald N."/>
            <person name="Machado M."/>
            <person name="Johnson C.S."/>
            <person name="Arredondo F."/>
            <person name="Hong C."/>
            <person name="Coffey M."/>
            <person name="Young S.K."/>
            <person name="Zeng Q."/>
            <person name="Gargeya S."/>
            <person name="Fitzgerald M."/>
            <person name="Abouelleil A."/>
            <person name="Alvarado L."/>
            <person name="Chapman S.B."/>
            <person name="Gainer-Dewar J."/>
            <person name="Goldberg J."/>
            <person name="Griggs A."/>
            <person name="Gujja S."/>
            <person name="Hansen M."/>
            <person name="Howarth C."/>
            <person name="Imamovic A."/>
            <person name="Ireland A."/>
            <person name="Larimer J."/>
            <person name="McCowan C."/>
            <person name="Murphy C."/>
            <person name="Pearson M."/>
            <person name="Poon T.W."/>
            <person name="Priest M."/>
            <person name="Roberts A."/>
            <person name="Saif S."/>
            <person name="Shea T."/>
            <person name="Sykes S."/>
            <person name="Wortman J."/>
            <person name="Nusbaum C."/>
            <person name="Birren B."/>
        </authorList>
    </citation>
    <scope>NUCLEOTIDE SEQUENCE [LARGE SCALE GENOMIC DNA]</scope>
    <source>
        <strain evidence="5 6">INRA-310</strain>
    </source>
</reference>
<sequence length="778" mass="87884">MQSSATPSKARGVNYKPVEDKVLCEAWLSVSCNPINGIYQSGDDFYNKVKEAFDTELARLKSTVAERPVPSLNSRFQTISQAVSKFVACHEKDLRVCQSGRSPSDQERDAVALYESIPKNGSFKFLQCWHILRDSEKWGAWRTSNEKRQGSKRSASVRDRNSSSNASLNSSERSPPAETLRVQGESEEPRQGVTRAKLDRANQALYARQVKAAERAAENAEKHIKVAQEQLDLTLFTAQAAPNDPLAAEYLMLKKQAVLKRLRLEALSEPSGSSISLAAPMNTARTSFRTSTSRTMQMNGQAKTELGKLAVIAFDEAMIPLQNQHNPTRQYVANKPHKWGTKLFMTCCAQTSYCLRIEVYCGKAQHRHEIGNVPESVQSVDHNTGPAAVMRNLDAVLPPPSDGVYHLIVTDRFYTSFQLAYHLLQRQVYCVGTTQGDKQGFCNAIGEKNRDRPRSIPHGTTRMAVAKNCPSMTSLVWWDRRPVQLLGTGGSRRMESCFRWRPGGVHAEVPCPSIMRDYHRWMGGVDVHDQLRLQRYSLQQQTKCKKYYKAVFLGLVDIAIVNAYVVFRDVQKQREAKPQTHAEFLMHLQAQMLEVTEEDFGQRQPQVDTTVAIRTLPDEHVPRQNPDFQIVNGQRKRRQRQCKVCSNRKRCVGERRATKFFCPGCSPSDKARTYLCNKVWPHYKKNTLTCHQIWHLQWNNGKDRPKPRCGRDTQNREAGTGGKRKRRRVDSGVEAEDTAADNEDTSDATEHGSNGRASVVETQCPTVEDVRVENDAGQ</sequence>
<evidence type="ECO:0000259" key="4">
    <source>
        <dbReference type="Pfam" id="PF14303"/>
    </source>
</evidence>
<organism evidence="5 6">
    <name type="scientific">Phytophthora nicotianae (strain INRA-310)</name>
    <name type="common">Phytophthora parasitica</name>
    <dbReference type="NCBI Taxonomy" id="761204"/>
    <lineage>
        <taxon>Eukaryota</taxon>
        <taxon>Sar</taxon>
        <taxon>Stramenopiles</taxon>
        <taxon>Oomycota</taxon>
        <taxon>Peronosporomycetes</taxon>
        <taxon>Peronosporales</taxon>
        <taxon>Peronosporaceae</taxon>
        <taxon>Phytophthora</taxon>
    </lineage>
</organism>
<feature type="domain" description="PiggyBac transposable element-derived protein" evidence="3">
    <location>
        <begin position="312"/>
        <end position="564"/>
    </location>
</feature>
<protein>
    <recommendedName>
        <fullName evidence="7">PiggyBac transposable element-derived protein domain-containing protein</fullName>
    </recommendedName>
</protein>
<dbReference type="AlphaFoldDB" id="W2PKJ3"/>
<dbReference type="PANTHER" id="PTHR46599:SF3">
    <property type="entry name" value="PIGGYBAC TRANSPOSABLE ELEMENT-DERIVED PROTEIN 4"/>
    <property type="match status" value="1"/>
</dbReference>
<proteinExistence type="predicted"/>
<feature type="compositionally biased region" description="Acidic residues" evidence="2">
    <location>
        <begin position="733"/>
        <end position="747"/>
    </location>
</feature>
<reference evidence="6" key="1">
    <citation type="submission" date="2011-12" db="EMBL/GenBank/DDBJ databases">
        <authorList>
            <consortium name="The Broad Institute Genome Sequencing Platform"/>
            <person name="Russ C."/>
            <person name="Tyler B."/>
            <person name="Panabieres F."/>
            <person name="Shan W."/>
            <person name="Tripathy S."/>
            <person name="Grunwald N."/>
            <person name="Machado M."/>
            <person name="Young S.K."/>
            <person name="Zeng Q."/>
            <person name="Gargeya S."/>
            <person name="Fitzgerald M."/>
            <person name="Haas B."/>
            <person name="Abouelleil A."/>
            <person name="Alvarado L."/>
            <person name="Arachchi H.M."/>
            <person name="Berlin A."/>
            <person name="Chapman S.B."/>
            <person name="Gearin G."/>
            <person name="Goldberg J."/>
            <person name="Griggs A."/>
            <person name="Gujja S."/>
            <person name="Hansen M."/>
            <person name="Heiman D."/>
            <person name="Howarth C."/>
            <person name="Larimer J."/>
            <person name="Lui A."/>
            <person name="MacDonald P.J.P."/>
            <person name="McCowen C."/>
            <person name="Montmayeur A."/>
            <person name="Murphy C."/>
            <person name="Neiman D."/>
            <person name="Pearson M."/>
            <person name="Priest M."/>
            <person name="Roberts A."/>
            <person name="Saif S."/>
            <person name="Shea T."/>
            <person name="Sisk P."/>
            <person name="Stolte C."/>
            <person name="Sykes S."/>
            <person name="Wortman J."/>
            <person name="Nusbaum C."/>
            <person name="Birren B."/>
        </authorList>
    </citation>
    <scope>NUCLEOTIDE SEQUENCE [LARGE SCALE GENOMIC DNA]</scope>
    <source>
        <strain evidence="6">INRA-310</strain>
    </source>
</reference>
<feature type="domain" description="No apical meristem-associated C-terminal" evidence="4">
    <location>
        <begin position="123"/>
        <end position="255"/>
    </location>
</feature>
<dbReference type="InterPro" id="IPR029526">
    <property type="entry name" value="PGBD"/>
</dbReference>
<feature type="compositionally biased region" description="Basic and acidic residues" evidence="2">
    <location>
        <begin position="701"/>
        <end position="715"/>
    </location>
</feature>
<feature type="region of interest" description="Disordered" evidence="2">
    <location>
        <begin position="142"/>
        <end position="199"/>
    </location>
</feature>
<evidence type="ECO:0000313" key="5">
    <source>
        <dbReference type="EMBL" id="ETN00560.1"/>
    </source>
</evidence>
<dbReference type="PANTHER" id="PTHR46599">
    <property type="entry name" value="PIGGYBAC TRANSPOSABLE ELEMENT-DERIVED PROTEIN 4"/>
    <property type="match status" value="1"/>
</dbReference>
<feature type="coiled-coil region" evidence="1">
    <location>
        <begin position="203"/>
        <end position="230"/>
    </location>
</feature>
<dbReference type="InterPro" id="IPR029466">
    <property type="entry name" value="NAM-associated_C"/>
</dbReference>
<gene>
    <name evidence="5" type="ORF">PPTG_24255</name>
</gene>
<evidence type="ECO:0000256" key="1">
    <source>
        <dbReference type="SAM" id="Coils"/>
    </source>
</evidence>
<dbReference type="Proteomes" id="UP000018817">
    <property type="component" value="Unassembled WGS sequence"/>
</dbReference>
<evidence type="ECO:0000259" key="3">
    <source>
        <dbReference type="Pfam" id="PF13843"/>
    </source>
</evidence>
<feature type="compositionally biased region" description="Polar residues" evidence="2">
    <location>
        <begin position="751"/>
        <end position="765"/>
    </location>
</feature>